<dbReference type="SMART" id="SM00873">
    <property type="entry name" value="B3_4"/>
    <property type="match status" value="1"/>
</dbReference>
<dbReference type="PANTHER" id="PTHR10947:SF0">
    <property type="entry name" value="PHENYLALANINE--TRNA LIGASE BETA SUBUNIT"/>
    <property type="match status" value="1"/>
</dbReference>
<evidence type="ECO:0000256" key="6">
    <source>
        <dbReference type="ARBA" id="ARBA00022598"/>
    </source>
</evidence>
<dbReference type="Gene3D" id="2.40.50.140">
    <property type="entry name" value="Nucleic acid-binding proteins"/>
    <property type="match status" value="1"/>
</dbReference>
<dbReference type="PROSITE" id="PS51447">
    <property type="entry name" value="FDX_ACB"/>
    <property type="match status" value="1"/>
</dbReference>
<keyword evidence="8 15" id="KW-0547">Nucleotide-binding</keyword>
<evidence type="ECO:0000256" key="15">
    <source>
        <dbReference type="HAMAP-Rule" id="MF_00283"/>
    </source>
</evidence>
<dbReference type="InterPro" id="IPR012340">
    <property type="entry name" value="NA-bd_OB-fold"/>
</dbReference>
<evidence type="ECO:0000313" key="21">
    <source>
        <dbReference type="Proteomes" id="UP000006362"/>
    </source>
</evidence>
<comment type="cofactor">
    <cofactor evidence="15">
        <name>Mg(2+)</name>
        <dbReference type="ChEBI" id="CHEBI:18420"/>
    </cofactor>
    <text evidence="15">Binds 2 magnesium ions per tetramer.</text>
</comment>
<keyword evidence="6 15" id="KW-0436">Ligase</keyword>
<keyword evidence="21" id="KW-1185">Reference proteome</keyword>
<dbReference type="CDD" id="cd00769">
    <property type="entry name" value="PheRS_beta_core"/>
    <property type="match status" value="1"/>
</dbReference>
<dbReference type="SUPFAM" id="SSF55681">
    <property type="entry name" value="Class II aaRS and biotin synthetases"/>
    <property type="match status" value="1"/>
</dbReference>
<evidence type="ECO:0000256" key="5">
    <source>
        <dbReference type="ARBA" id="ARBA00022555"/>
    </source>
</evidence>
<dbReference type="STRING" id="648996.Theam_1204"/>
<dbReference type="InterPro" id="IPR020825">
    <property type="entry name" value="Phe-tRNA_synthase-like_B3/B4"/>
</dbReference>
<dbReference type="SUPFAM" id="SSF50249">
    <property type="entry name" value="Nucleic acid-binding proteins"/>
    <property type="match status" value="1"/>
</dbReference>
<evidence type="ECO:0000256" key="3">
    <source>
        <dbReference type="ARBA" id="ARBA00011209"/>
    </source>
</evidence>
<dbReference type="Pfam" id="PF03484">
    <property type="entry name" value="B5"/>
    <property type="match status" value="1"/>
</dbReference>
<dbReference type="EMBL" id="CP002444">
    <property type="protein sequence ID" value="ADU97168.1"/>
    <property type="molecule type" value="Genomic_DNA"/>
</dbReference>
<dbReference type="SUPFAM" id="SSF56037">
    <property type="entry name" value="PheT/TilS domain"/>
    <property type="match status" value="1"/>
</dbReference>
<dbReference type="InterPro" id="IPR036690">
    <property type="entry name" value="Fdx_antiC-bd_sf"/>
</dbReference>
<dbReference type="PANTHER" id="PTHR10947">
    <property type="entry name" value="PHENYLALANYL-TRNA SYNTHETASE BETA CHAIN AND LEUCINE-RICH REPEAT-CONTAINING PROTEIN 47"/>
    <property type="match status" value="1"/>
</dbReference>
<dbReference type="InterPro" id="IPR033714">
    <property type="entry name" value="tRNA_bind_bactPheRS"/>
</dbReference>
<dbReference type="eggNOG" id="COG0073">
    <property type="taxonomic scope" value="Bacteria"/>
</dbReference>
<proteinExistence type="inferred from homology"/>
<gene>
    <name evidence="15" type="primary">pheT</name>
    <name evidence="20" type="ordered locus">Theam_1204</name>
</gene>
<dbReference type="InterPro" id="IPR005146">
    <property type="entry name" value="B3/B4_tRNA-bd"/>
</dbReference>
<dbReference type="InterPro" id="IPR009061">
    <property type="entry name" value="DNA-bd_dom_put_sf"/>
</dbReference>
<keyword evidence="12 15" id="KW-0648">Protein biosynthesis</keyword>
<dbReference type="GO" id="GO:0000049">
    <property type="term" value="F:tRNA binding"/>
    <property type="evidence" value="ECO:0007669"/>
    <property type="project" value="UniProtKB-UniRule"/>
</dbReference>
<dbReference type="InterPro" id="IPR045060">
    <property type="entry name" value="Phe-tRNA-ligase_IIc_bsu"/>
</dbReference>
<dbReference type="SUPFAM" id="SSF46955">
    <property type="entry name" value="Putative DNA-binding domain"/>
    <property type="match status" value="1"/>
</dbReference>
<keyword evidence="9 15" id="KW-0067">ATP-binding</keyword>
<keyword evidence="5 16" id="KW-0820">tRNA-binding</keyword>
<dbReference type="RefSeq" id="WP_013537954.1">
    <property type="nucleotide sequence ID" value="NC_014926.1"/>
</dbReference>
<organism evidence="20 21">
    <name type="scientific">Thermovibrio ammonificans (strain DSM 15698 / JCM 12110 / HB-1)</name>
    <dbReference type="NCBI Taxonomy" id="648996"/>
    <lineage>
        <taxon>Bacteria</taxon>
        <taxon>Pseudomonadati</taxon>
        <taxon>Aquificota</taxon>
        <taxon>Aquificia</taxon>
        <taxon>Desulfurobacteriales</taxon>
        <taxon>Desulfurobacteriaceae</taxon>
        <taxon>Thermovibrio</taxon>
    </lineage>
</organism>
<feature type="binding site" evidence="15">
    <location>
        <position position="458"/>
    </location>
    <ligand>
        <name>Mg(2+)</name>
        <dbReference type="ChEBI" id="CHEBI:18420"/>
        <note>shared with alpha subunit</note>
    </ligand>
</feature>
<evidence type="ECO:0000256" key="8">
    <source>
        <dbReference type="ARBA" id="ARBA00022741"/>
    </source>
</evidence>
<feature type="binding site" evidence="15">
    <location>
        <position position="467"/>
    </location>
    <ligand>
        <name>Mg(2+)</name>
        <dbReference type="ChEBI" id="CHEBI:18420"/>
        <note>shared with alpha subunit</note>
    </ligand>
</feature>
<dbReference type="KEGG" id="tam:Theam_1204"/>
<dbReference type="Pfam" id="PF17759">
    <property type="entry name" value="tRNA_synthFbeta"/>
    <property type="match status" value="1"/>
</dbReference>
<dbReference type="FunFam" id="3.50.40.10:FF:000001">
    <property type="entry name" value="Phenylalanine--tRNA ligase beta subunit"/>
    <property type="match status" value="1"/>
</dbReference>
<feature type="domain" description="FDX-ACB" evidence="18">
    <location>
        <begin position="702"/>
        <end position="793"/>
    </location>
</feature>
<dbReference type="GO" id="GO:0009328">
    <property type="term" value="C:phenylalanine-tRNA ligase complex"/>
    <property type="evidence" value="ECO:0007669"/>
    <property type="project" value="TreeGrafter"/>
</dbReference>
<dbReference type="FunFam" id="2.40.50.140:FF:000045">
    <property type="entry name" value="Phenylalanine--tRNA ligase beta subunit"/>
    <property type="match status" value="1"/>
</dbReference>
<evidence type="ECO:0000256" key="13">
    <source>
        <dbReference type="ARBA" id="ARBA00023146"/>
    </source>
</evidence>
<keyword evidence="10 15" id="KW-0460">Magnesium</keyword>
<dbReference type="SMART" id="SM00874">
    <property type="entry name" value="B5"/>
    <property type="match status" value="1"/>
</dbReference>
<evidence type="ECO:0000256" key="12">
    <source>
        <dbReference type="ARBA" id="ARBA00022917"/>
    </source>
</evidence>
<keyword evidence="11 16" id="KW-0694">RNA-binding</keyword>
<keyword evidence="4 15" id="KW-0963">Cytoplasm</keyword>
<evidence type="ECO:0000256" key="7">
    <source>
        <dbReference type="ARBA" id="ARBA00022723"/>
    </source>
</evidence>
<keyword evidence="13 15" id="KW-0030">Aminoacyl-tRNA synthetase</keyword>
<dbReference type="GO" id="GO:0006432">
    <property type="term" value="P:phenylalanyl-tRNA aminoacylation"/>
    <property type="evidence" value="ECO:0007669"/>
    <property type="project" value="UniProtKB-UniRule"/>
</dbReference>
<evidence type="ECO:0000313" key="20">
    <source>
        <dbReference type="EMBL" id="ADU97168.1"/>
    </source>
</evidence>
<evidence type="ECO:0000256" key="11">
    <source>
        <dbReference type="ARBA" id="ARBA00022884"/>
    </source>
</evidence>
<feature type="domain" description="B5" evidence="19">
    <location>
        <begin position="404"/>
        <end position="480"/>
    </location>
</feature>
<evidence type="ECO:0000256" key="14">
    <source>
        <dbReference type="ARBA" id="ARBA00049255"/>
    </source>
</evidence>
<evidence type="ECO:0000256" key="10">
    <source>
        <dbReference type="ARBA" id="ARBA00022842"/>
    </source>
</evidence>
<dbReference type="SMART" id="SM00896">
    <property type="entry name" value="FDX-ACB"/>
    <property type="match status" value="1"/>
</dbReference>
<dbReference type="Pfam" id="PF01588">
    <property type="entry name" value="tRNA_bind"/>
    <property type="match status" value="1"/>
</dbReference>
<protein>
    <recommendedName>
        <fullName evidence="15">Phenylalanine--tRNA ligase beta subunit</fullName>
        <ecNumber evidence="15">6.1.1.20</ecNumber>
    </recommendedName>
    <alternativeName>
        <fullName evidence="15">Phenylalanyl-tRNA synthetase beta subunit</fullName>
        <shortName evidence="15">PheRS</shortName>
    </alternativeName>
</protein>
<dbReference type="Gene3D" id="3.30.930.10">
    <property type="entry name" value="Bira Bifunctional Protein, Domain 2"/>
    <property type="match status" value="1"/>
</dbReference>
<reference evidence="20" key="1">
    <citation type="submission" date="2011-01" db="EMBL/GenBank/DDBJ databases">
        <title>Complete sequence of chromosome of Thermovibrio ammonificans HB-1.</title>
        <authorList>
            <consortium name="US DOE Joint Genome Institute"/>
            <person name="Lucas S."/>
            <person name="Copeland A."/>
            <person name="Lapidus A."/>
            <person name="Cheng J.-F."/>
            <person name="Goodwin L."/>
            <person name="Pitluck S."/>
            <person name="Davenport K."/>
            <person name="Detter J.C."/>
            <person name="Han C."/>
            <person name="Tapia R."/>
            <person name="Land M."/>
            <person name="Hauser L."/>
            <person name="Kyrpides N."/>
            <person name="Ivanova N."/>
            <person name="Ovchinnikova G."/>
            <person name="Vetriani C."/>
            <person name="Woyke T."/>
        </authorList>
    </citation>
    <scope>NUCLEOTIDE SEQUENCE [LARGE SCALE GENOMIC DNA]</scope>
    <source>
        <strain evidence="20">HB-1</strain>
    </source>
</reference>
<keyword evidence="7 15" id="KW-0479">Metal-binding</keyword>
<dbReference type="HAMAP" id="MF_00283">
    <property type="entry name" value="Phe_tRNA_synth_beta1"/>
    <property type="match status" value="1"/>
</dbReference>
<dbReference type="Pfam" id="PF03483">
    <property type="entry name" value="B3_4"/>
    <property type="match status" value="1"/>
</dbReference>
<dbReference type="NCBIfam" id="TIGR00472">
    <property type="entry name" value="pheT_bact"/>
    <property type="match status" value="1"/>
</dbReference>
<dbReference type="NCBIfam" id="NF045760">
    <property type="entry name" value="YtpR"/>
    <property type="match status" value="1"/>
</dbReference>
<dbReference type="AlphaFoldDB" id="E8T2V9"/>
<dbReference type="Gene3D" id="3.30.56.10">
    <property type="match status" value="2"/>
</dbReference>
<dbReference type="GO" id="GO:0000287">
    <property type="term" value="F:magnesium ion binding"/>
    <property type="evidence" value="ECO:0007669"/>
    <property type="project" value="UniProtKB-UniRule"/>
</dbReference>
<dbReference type="Proteomes" id="UP000006362">
    <property type="component" value="Chromosome"/>
</dbReference>
<name>E8T2V9_THEA1</name>
<comment type="catalytic activity">
    <reaction evidence="14 15">
        <text>tRNA(Phe) + L-phenylalanine + ATP = L-phenylalanyl-tRNA(Phe) + AMP + diphosphate + H(+)</text>
        <dbReference type="Rhea" id="RHEA:19413"/>
        <dbReference type="Rhea" id="RHEA-COMP:9668"/>
        <dbReference type="Rhea" id="RHEA-COMP:9699"/>
        <dbReference type="ChEBI" id="CHEBI:15378"/>
        <dbReference type="ChEBI" id="CHEBI:30616"/>
        <dbReference type="ChEBI" id="CHEBI:33019"/>
        <dbReference type="ChEBI" id="CHEBI:58095"/>
        <dbReference type="ChEBI" id="CHEBI:78442"/>
        <dbReference type="ChEBI" id="CHEBI:78531"/>
        <dbReference type="ChEBI" id="CHEBI:456215"/>
        <dbReference type="EC" id="6.1.1.20"/>
    </reaction>
</comment>
<evidence type="ECO:0000256" key="2">
    <source>
        <dbReference type="ARBA" id="ARBA00008653"/>
    </source>
</evidence>
<evidence type="ECO:0000259" key="17">
    <source>
        <dbReference type="PROSITE" id="PS50886"/>
    </source>
</evidence>
<dbReference type="InterPro" id="IPR005147">
    <property type="entry name" value="tRNA_synthase_B5-dom"/>
</dbReference>
<evidence type="ECO:0000256" key="16">
    <source>
        <dbReference type="PROSITE-ProRule" id="PRU00209"/>
    </source>
</evidence>
<dbReference type="OrthoDB" id="9805455at2"/>
<sequence>MKITYNWLKEFIEIDDLSAKEVADLLTDAGIEVDAVYNPAEEVEKVVIGRITEISKHPNADRLRICQVDVGDTVLQIVTGADNVYEGAVVPVALHGAKLPGGVRIKRAKLRGVVSNGMLCSAVELGLTDSAPGVWTLPEELGEKVGEDAVTALGLNDWVIEYEITTNRPDALSVLGIARELRAMLGRPVKLPETGYSCGEFNAEEEATLKVLDQGACPRYEGFVVKGISNRESPLWMQVRLYLVGLRPINAVVDVTNYVMYELGQPLHAFDLEKLSGREVVVRRAREGEKIVTLDGVERELSGEDLVIADAEKPVAVAGVMGGLESGTTLSTRELFLESAHFDPMTVRRTSKRLGLSTDSSYRFERGADIEACKFAAERALHLIQKLVGGEVAKGSLSFYPKPYTPKVIVFSPERAVKLLGVNIPARKAFEILTGLGFTVKKEADYIVVKVPSWRKYDVTREVDLIEEVVRIYGMKRVVSSFPLMHSEVPRDFTFLRVQEVKEFLSSLGFNEAINYSFIGKKLFEKFGLPVDRLVKIKNPLSEEWVYMRNFLFPSLVNNAVNNINRNERDVFLFEVARTFSPTEEELPKEELKVALLATGELPENLWQFREVDFYDIKGAVEALGEFLGLELQFERREFPFLHPGQSGAVKLNGKEVGFLGRLHPDVEERFEVRQPIFVAELNLEELLKQSAARTVKFKPIPKFPPVTRDIAVVVDRSTPVAEIEKVIRESARYLEKLKLFDVYEGKGIPEGKKSVAFSLTFRAKEKTLSDEEVNKIMADIIEALQRSGATLRA</sequence>
<dbReference type="PROSITE" id="PS50886">
    <property type="entry name" value="TRBD"/>
    <property type="match status" value="1"/>
</dbReference>
<comment type="subunit">
    <text evidence="3 15">Tetramer of two alpha and two beta subunits.</text>
</comment>
<dbReference type="PROSITE" id="PS51483">
    <property type="entry name" value="B5"/>
    <property type="match status" value="1"/>
</dbReference>
<dbReference type="InterPro" id="IPR045864">
    <property type="entry name" value="aa-tRNA-synth_II/BPL/LPL"/>
</dbReference>
<evidence type="ECO:0000259" key="18">
    <source>
        <dbReference type="PROSITE" id="PS51447"/>
    </source>
</evidence>
<dbReference type="CDD" id="cd02796">
    <property type="entry name" value="tRNA_bind_bactPheRS"/>
    <property type="match status" value="1"/>
</dbReference>
<evidence type="ECO:0000256" key="4">
    <source>
        <dbReference type="ARBA" id="ARBA00022490"/>
    </source>
</evidence>
<comment type="similarity">
    <text evidence="2 15">Belongs to the phenylalanyl-tRNA synthetase beta subunit family. Type 1 subfamily.</text>
</comment>
<evidence type="ECO:0000256" key="9">
    <source>
        <dbReference type="ARBA" id="ARBA00022840"/>
    </source>
</evidence>
<dbReference type="GO" id="GO:0005524">
    <property type="term" value="F:ATP binding"/>
    <property type="evidence" value="ECO:0007669"/>
    <property type="project" value="UniProtKB-UniRule"/>
</dbReference>
<dbReference type="EC" id="6.1.1.20" evidence="15"/>
<dbReference type="InterPro" id="IPR004532">
    <property type="entry name" value="Phe-tRNA-ligase_IIc_bsu_bact"/>
</dbReference>
<dbReference type="GO" id="GO:0004826">
    <property type="term" value="F:phenylalanine-tRNA ligase activity"/>
    <property type="evidence" value="ECO:0007669"/>
    <property type="project" value="UniProtKB-UniRule"/>
</dbReference>
<dbReference type="InterPro" id="IPR002547">
    <property type="entry name" value="tRNA-bd_dom"/>
</dbReference>
<accession>E8T2V9</accession>
<comment type="subcellular location">
    <subcellularLocation>
        <location evidence="1 15">Cytoplasm</location>
    </subcellularLocation>
</comment>
<dbReference type="SUPFAM" id="SSF54991">
    <property type="entry name" value="Anticodon-binding domain of PheRS"/>
    <property type="match status" value="1"/>
</dbReference>
<feature type="binding site" evidence="15">
    <location>
        <position position="464"/>
    </location>
    <ligand>
        <name>Mg(2+)</name>
        <dbReference type="ChEBI" id="CHEBI:18420"/>
        <note>shared with alpha subunit</note>
    </ligand>
</feature>
<dbReference type="InterPro" id="IPR005121">
    <property type="entry name" value="Fdx_antiC-bd"/>
</dbReference>
<dbReference type="HOGENOM" id="CLU_016891_0_0_0"/>
<dbReference type="Pfam" id="PF03147">
    <property type="entry name" value="FDX-ACB"/>
    <property type="match status" value="1"/>
</dbReference>
<evidence type="ECO:0000256" key="1">
    <source>
        <dbReference type="ARBA" id="ARBA00004496"/>
    </source>
</evidence>
<evidence type="ECO:0000259" key="19">
    <source>
        <dbReference type="PROSITE" id="PS51483"/>
    </source>
</evidence>
<dbReference type="InterPro" id="IPR041616">
    <property type="entry name" value="PheRS_beta_core"/>
</dbReference>
<dbReference type="eggNOG" id="COG0072">
    <property type="taxonomic scope" value="Bacteria"/>
</dbReference>
<feature type="binding site" evidence="15">
    <location>
        <position position="468"/>
    </location>
    <ligand>
        <name>Mg(2+)</name>
        <dbReference type="ChEBI" id="CHEBI:18420"/>
        <note>shared with alpha subunit</note>
    </ligand>
</feature>
<dbReference type="Gene3D" id="3.30.70.380">
    <property type="entry name" value="Ferrodoxin-fold anticodon-binding domain"/>
    <property type="match status" value="1"/>
</dbReference>
<dbReference type="Gene3D" id="3.50.40.10">
    <property type="entry name" value="Phenylalanyl-trna Synthetase, Chain B, domain 3"/>
    <property type="match status" value="1"/>
</dbReference>
<dbReference type="FunFam" id="3.30.70.380:FF:000001">
    <property type="entry name" value="Phenylalanine--tRNA ligase beta subunit"/>
    <property type="match status" value="1"/>
</dbReference>
<feature type="domain" description="TRNA-binding" evidence="17">
    <location>
        <begin position="40"/>
        <end position="150"/>
    </location>
</feature>